<dbReference type="RefSeq" id="WP_015469376.1">
    <property type="nucleotide sequence ID" value="NC_020813.1"/>
</dbReference>
<evidence type="ECO:0000313" key="2">
    <source>
        <dbReference type="EMBL" id="AGH94886.1"/>
    </source>
</evidence>
<accession>M4VA36</accession>
<keyword evidence="2" id="KW-0378">Hydrolase</keyword>
<dbReference type="HOGENOM" id="CLU_050371_0_0_7"/>
<dbReference type="STRING" id="1184267.A11Q_666"/>
<keyword evidence="2" id="KW-0645">Protease</keyword>
<dbReference type="OrthoDB" id="9763230at2"/>
<dbReference type="GO" id="GO:0006508">
    <property type="term" value="P:proteolysis"/>
    <property type="evidence" value="ECO:0007669"/>
    <property type="project" value="UniProtKB-KW"/>
</dbReference>
<dbReference type="PATRIC" id="fig|1184267.3.peg.675"/>
<dbReference type="EMBL" id="CP003537">
    <property type="protein sequence ID" value="AGH94886.1"/>
    <property type="molecule type" value="Genomic_DNA"/>
</dbReference>
<dbReference type="SUPFAM" id="SSF111283">
    <property type="entry name" value="Putative modulator of DNA gyrase, PmbA/TldD"/>
    <property type="match status" value="1"/>
</dbReference>
<name>M4VA36_9BACT</name>
<dbReference type="GO" id="GO:0008237">
    <property type="term" value="F:metallopeptidase activity"/>
    <property type="evidence" value="ECO:0007669"/>
    <property type="project" value="InterPro"/>
</dbReference>
<keyword evidence="3" id="KW-1185">Reference proteome</keyword>
<sequence>MKQYLQTIAEIAFNNLSSDEELALNLHSEDSEFIRFNQSKVRQNTQVTQHELSLTYQRDERSYRATLSLTLNQTLDNENLLNTLERLRRELPKIDPNPKYAPLENNGTSEVYKKSQRPETAEVIQKIAEEFADTDLAGYYCSGPIRQASLNSKGQFHYFENDQFFFDYSIYDGPRAAKGFYSETIWNDADFKEQALQLKSTLAQLKKPQLQLKPGTYRTYLAPMAVQEIVQIFNWRALSRSSYEQGFAPLKKLHQKEQLFSAKFSLIENNSLGLNSHFNSQGELSPEVLPLIENGELKNFLVSSATAKEYNLVSNNADSGLWNNEGMRSGEVRAGTLKEQEILAKLGTGLYLSNLHYINWSDPQAARITGMTRFACFWVENGEIVGPIQDLRFDDTLYNLFGSELVDLTERASTFVSTSTYQKRTLGGIKVPGILLNKMNFTL</sequence>
<dbReference type="PANTHER" id="PTHR43666:SF1">
    <property type="entry name" value="CONSERVED PROTEIN"/>
    <property type="match status" value="1"/>
</dbReference>
<reference evidence="2 3" key="1">
    <citation type="journal article" date="2013" name="ISME J.">
        <title>By their genes ye shall know them: genomic signatures of predatory bacteria.</title>
        <authorList>
            <person name="Pasternak Z."/>
            <person name="Pietrokovski S."/>
            <person name="Rotem O."/>
            <person name="Gophna U."/>
            <person name="Lurie-Weinberger M.N."/>
            <person name="Jurkevitch E."/>
        </authorList>
    </citation>
    <scope>NUCLEOTIDE SEQUENCE [LARGE SCALE GENOMIC DNA]</scope>
    <source>
        <strain evidence="2 3">JSS</strain>
    </source>
</reference>
<dbReference type="Proteomes" id="UP000012040">
    <property type="component" value="Chromosome"/>
</dbReference>
<dbReference type="PANTHER" id="PTHR43666">
    <property type="entry name" value="TLDD PROTEIN"/>
    <property type="match status" value="1"/>
</dbReference>
<proteinExistence type="predicted"/>
<dbReference type="InterPro" id="IPR036059">
    <property type="entry name" value="TldD/PmbA_sf"/>
</dbReference>
<dbReference type="Pfam" id="PF19289">
    <property type="entry name" value="PmbA_TldD_3rd"/>
    <property type="match status" value="1"/>
</dbReference>
<dbReference type="InterPro" id="IPR045569">
    <property type="entry name" value="Metalloprtase-TldD/E_C"/>
</dbReference>
<gene>
    <name evidence="2" type="ORF">A11Q_666</name>
</gene>
<dbReference type="eggNOG" id="COG0312">
    <property type="taxonomic scope" value="Bacteria"/>
</dbReference>
<feature type="domain" description="Metalloprotease TldD/E C-terminal" evidence="1">
    <location>
        <begin position="214"/>
        <end position="442"/>
    </location>
</feature>
<dbReference type="AlphaFoldDB" id="M4VA36"/>
<organism evidence="2 3">
    <name type="scientific">Pseudobdellovibrio exovorus JSS</name>
    <dbReference type="NCBI Taxonomy" id="1184267"/>
    <lineage>
        <taxon>Bacteria</taxon>
        <taxon>Pseudomonadati</taxon>
        <taxon>Bdellovibrionota</taxon>
        <taxon>Bdellovibrionia</taxon>
        <taxon>Bdellovibrionales</taxon>
        <taxon>Pseudobdellovibrionaceae</taxon>
        <taxon>Pseudobdellovibrio</taxon>
    </lineage>
</organism>
<protein>
    <submittedName>
        <fullName evidence="2">Zn-dependent protease</fullName>
    </submittedName>
</protein>
<dbReference type="KEGG" id="bex:A11Q_666"/>
<evidence type="ECO:0000259" key="1">
    <source>
        <dbReference type="Pfam" id="PF19289"/>
    </source>
</evidence>
<evidence type="ECO:0000313" key="3">
    <source>
        <dbReference type="Proteomes" id="UP000012040"/>
    </source>
</evidence>